<feature type="compositionally biased region" description="Low complexity" evidence="1">
    <location>
        <begin position="337"/>
        <end position="354"/>
    </location>
</feature>
<keyword evidence="3" id="KW-1185">Reference proteome</keyword>
<dbReference type="Proteomes" id="UP001172155">
    <property type="component" value="Unassembled WGS sequence"/>
</dbReference>
<sequence>MTAVMISRPASPERKKKKSKNTNRTERRVHAARRKTVEPSHSRHVPILFLSSSPSRRLCLVTLFLRENPLVWEMHVNLPPPLAGCILFATLPLLAVGNQLAGEGVCYIHDGPGYLKAPRSNQGLTFHGLGVTYHRHISLSCKALSGVTYGRLHVGKDFQCSSTLDRLLGRGQFPDAGKGVPPPKFQFQSGVAPPIPAPRFTPPLPSNNSSQSHLFPAFTLPCRPFITTTLVSSRLVSSRLVCSPVVGVPCLIGTSAFPGCLFLPRCGVLMRGGEEDNRLENCRTRRDGKSGEKKRNKRNQLTFSISWPPLSSTGRQACKPHPTPATYGRWGAHGPVKSRPLLLPKRSRPPLAFD</sequence>
<comment type="caution">
    <text evidence="2">The sequence shown here is derived from an EMBL/GenBank/DDBJ whole genome shotgun (WGS) entry which is preliminary data.</text>
</comment>
<accession>A0AA40K8X2</accession>
<feature type="region of interest" description="Disordered" evidence="1">
    <location>
        <begin position="309"/>
        <end position="354"/>
    </location>
</feature>
<evidence type="ECO:0000256" key="1">
    <source>
        <dbReference type="SAM" id="MobiDB-lite"/>
    </source>
</evidence>
<reference evidence="2" key="1">
    <citation type="submission" date="2023-06" db="EMBL/GenBank/DDBJ databases">
        <title>Genome-scale phylogeny and comparative genomics of the fungal order Sordariales.</title>
        <authorList>
            <consortium name="Lawrence Berkeley National Laboratory"/>
            <person name="Hensen N."/>
            <person name="Bonometti L."/>
            <person name="Westerberg I."/>
            <person name="Brannstrom I.O."/>
            <person name="Guillou S."/>
            <person name="Cros-Aarteil S."/>
            <person name="Calhoun S."/>
            <person name="Haridas S."/>
            <person name="Kuo A."/>
            <person name="Mondo S."/>
            <person name="Pangilinan J."/>
            <person name="Riley R."/>
            <person name="LaButti K."/>
            <person name="Andreopoulos B."/>
            <person name="Lipzen A."/>
            <person name="Chen C."/>
            <person name="Yanf M."/>
            <person name="Daum C."/>
            <person name="Ng V."/>
            <person name="Clum A."/>
            <person name="Steindorff A."/>
            <person name="Ohm R."/>
            <person name="Martin F."/>
            <person name="Silar P."/>
            <person name="Natvig D."/>
            <person name="Lalanne C."/>
            <person name="Gautier V."/>
            <person name="Ament-velasquez S.L."/>
            <person name="Kruys A."/>
            <person name="Hutchinson M.I."/>
            <person name="Powell A.J."/>
            <person name="Barry K."/>
            <person name="Miller A.N."/>
            <person name="Grigoriev I.V."/>
            <person name="Debuchy R."/>
            <person name="Gladieux P."/>
            <person name="Thoren M.H."/>
            <person name="Johannesson H."/>
        </authorList>
    </citation>
    <scope>NUCLEOTIDE SEQUENCE</scope>
    <source>
        <strain evidence="2">SMH3187-1</strain>
    </source>
</reference>
<feature type="region of interest" description="Disordered" evidence="1">
    <location>
        <begin position="1"/>
        <end position="39"/>
    </location>
</feature>
<organism evidence="2 3">
    <name type="scientific">Schizothecium vesticola</name>
    <dbReference type="NCBI Taxonomy" id="314040"/>
    <lineage>
        <taxon>Eukaryota</taxon>
        <taxon>Fungi</taxon>
        <taxon>Dikarya</taxon>
        <taxon>Ascomycota</taxon>
        <taxon>Pezizomycotina</taxon>
        <taxon>Sordariomycetes</taxon>
        <taxon>Sordariomycetidae</taxon>
        <taxon>Sordariales</taxon>
        <taxon>Schizotheciaceae</taxon>
        <taxon>Schizothecium</taxon>
    </lineage>
</organism>
<protein>
    <submittedName>
        <fullName evidence="2">Uncharacterized protein</fullName>
    </submittedName>
</protein>
<feature type="compositionally biased region" description="Basic and acidic residues" evidence="1">
    <location>
        <begin position="23"/>
        <end position="39"/>
    </location>
</feature>
<evidence type="ECO:0000313" key="2">
    <source>
        <dbReference type="EMBL" id="KAK0750434.1"/>
    </source>
</evidence>
<proteinExistence type="predicted"/>
<dbReference type="EMBL" id="JAUKUD010000003">
    <property type="protein sequence ID" value="KAK0750434.1"/>
    <property type="molecule type" value="Genomic_DNA"/>
</dbReference>
<gene>
    <name evidence="2" type="ORF">B0T18DRAFT_127409</name>
</gene>
<name>A0AA40K8X2_9PEZI</name>
<evidence type="ECO:0000313" key="3">
    <source>
        <dbReference type="Proteomes" id="UP001172155"/>
    </source>
</evidence>
<dbReference type="AlphaFoldDB" id="A0AA40K8X2"/>